<name>A0A7J4ZT05_9BACT</name>
<evidence type="ECO:0000313" key="2">
    <source>
        <dbReference type="Proteomes" id="UP000420562"/>
    </source>
</evidence>
<dbReference type="SUPFAM" id="SSF109604">
    <property type="entry name" value="HD-domain/PDEase-like"/>
    <property type="match status" value="1"/>
</dbReference>
<keyword evidence="2" id="KW-1185">Reference proteome</keyword>
<gene>
    <name evidence="1" type="ORF">F6V25_03895</name>
</gene>
<reference evidence="1 2" key="1">
    <citation type="submission" date="2019-09" db="EMBL/GenBank/DDBJ databases">
        <title>Geobacter sp. Red96, a novel strain isolated from paddy soil.</title>
        <authorList>
            <person name="Xu Z."/>
            <person name="Masuda Y."/>
            <person name="Itoh H."/>
            <person name="Senoo K."/>
        </authorList>
    </citation>
    <scope>NUCLEOTIDE SEQUENCE [LARGE SCALE GENOMIC DNA]</scope>
    <source>
        <strain evidence="1 2">Red96</strain>
    </source>
</reference>
<dbReference type="AlphaFoldDB" id="A0A7J4ZT05"/>
<dbReference type="PANTHER" id="PTHR35795:SF1">
    <property type="entry name" value="BIS(5'-NUCLEOSYL)-TETRAPHOSPHATASE, SYMMETRICAL"/>
    <property type="match status" value="1"/>
</dbReference>
<dbReference type="CDD" id="cd00077">
    <property type="entry name" value="HDc"/>
    <property type="match status" value="1"/>
</dbReference>
<protein>
    <submittedName>
        <fullName evidence="1">Phosphohydrolase</fullName>
    </submittedName>
</protein>
<dbReference type="EMBL" id="VZQZ01000002">
    <property type="protein sequence ID" value="KAB0666568.1"/>
    <property type="molecule type" value="Genomic_DNA"/>
</dbReference>
<sequence length="194" mass="21093">MVDVMAMLGRYFEGAGLEIVATHGRVVAELALAVGHVVSLSPEECTFIQEAAMLHDIGVCRVSAPGIGALGPHPYIMHGILGREILEREGLPQHALVCERHIGVGLTIRDIAVQELPLPPRDMVPRTAAEEIICFADLFFSKKPGRLSHRAPPERVREKLSGFGKDKLQIFDAWMERFGAALRVGGMTGPKPVS</sequence>
<dbReference type="Gene3D" id="1.10.3210.10">
    <property type="entry name" value="Hypothetical protein af1432"/>
    <property type="match status" value="1"/>
</dbReference>
<dbReference type="InterPro" id="IPR003607">
    <property type="entry name" value="HD/PDEase_dom"/>
</dbReference>
<proteinExistence type="predicted"/>
<evidence type="ECO:0000313" key="1">
    <source>
        <dbReference type="EMBL" id="KAB0666568.1"/>
    </source>
</evidence>
<accession>A0A7J4ZT05</accession>
<keyword evidence="1" id="KW-0378">Hydrolase</keyword>
<dbReference type="Proteomes" id="UP000420562">
    <property type="component" value="Unassembled WGS sequence"/>
</dbReference>
<dbReference type="PANTHER" id="PTHR35795">
    <property type="entry name" value="SLR1885 PROTEIN"/>
    <property type="match status" value="1"/>
</dbReference>
<dbReference type="GO" id="GO:0016787">
    <property type="term" value="F:hydrolase activity"/>
    <property type="evidence" value="ECO:0007669"/>
    <property type="project" value="UniProtKB-KW"/>
</dbReference>
<dbReference type="InterPro" id="IPR051094">
    <property type="entry name" value="Diverse_Catalytic_Enzymes"/>
</dbReference>
<comment type="caution">
    <text evidence="1">The sequence shown here is derived from an EMBL/GenBank/DDBJ whole genome shotgun (WGS) entry which is preliminary data.</text>
</comment>
<organism evidence="1 2">
    <name type="scientific">Oryzomonas japonica</name>
    <dbReference type="NCBI Taxonomy" id="2603858"/>
    <lineage>
        <taxon>Bacteria</taxon>
        <taxon>Pseudomonadati</taxon>
        <taxon>Thermodesulfobacteriota</taxon>
        <taxon>Desulfuromonadia</taxon>
        <taxon>Geobacterales</taxon>
        <taxon>Geobacteraceae</taxon>
        <taxon>Oryzomonas</taxon>
    </lineage>
</organism>